<dbReference type="InParanoid" id="A0A163IX82"/>
<name>A0A163IX82_ABSGL</name>
<dbReference type="GO" id="GO:0012505">
    <property type="term" value="C:endomembrane system"/>
    <property type="evidence" value="ECO:0007669"/>
    <property type="project" value="TreeGrafter"/>
</dbReference>
<dbReference type="PANTHER" id="PTHR21347:SF0">
    <property type="entry name" value="LIPID SCRAMBLASE CLPTM1L"/>
    <property type="match status" value="1"/>
</dbReference>
<feature type="region of interest" description="Disordered" evidence="6">
    <location>
        <begin position="33"/>
        <end position="55"/>
    </location>
</feature>
<feature type="compositionally biased region" description="Polar residues" evidence="6">
    <location>
        <begin position="33"/>
        <end position="47"/>
    </location>
</feature>
<dbReference type="InterPro" id="IPR008429">
    <property type="entry name" value="CLPTM1"/>
</dbReference>
<accession>A0A163IX82</accession>
<evidence type="ECO:0000313" key="9">
    <source>
        <dbReference type="Proteomes" id="UP000078561"/>
    </source>
</evidence>
<dbReference type="OrthoDB" id="378564at2759"/>
<evidence type="ECO:0000313" key="8">
    <source>
        <dbReference type="EMBL" id="SAL95865.1"/>
    </source>
</evidence>
<organism evidence="8">
    <name type="scientific">Absidia glauca</name>
    <name type="common">Pin mould</name>
    <dbReference type="NCBI Taxonomy" id="4829"/>
    <lineage>
        <taxon>Eukaryota</taxon>
        <taxon>Fungi</taxon>
        <taxon>Fungi incertae sedis</taxon>
        <taxon>Mucoromycota</taxon>
        <taxon>Mucoromycotina</taxon>
        <taxon>Mucoromycetes</taxon>
        <taxon>Mucorales</taxon>
        <taxon>Cunninghamellaceae</taxon>
        <taxon>Absidia</taxon>
    </lineage>
</organism>
<comment type="similarity">
    <text evidence="2">Belongs to the CLPTM1 family.</text>
</comment>
<feature type="signal peptide" evidence="7">
    <location>
        <begin position="1"/>
        <end position="25"/>
    </location>
</feature>
<dbReference type="PANTHER" id="PTHR21347">
    <property type="entry name" value="CLEFT LIP AND PALATE ASSOCIATED TRANSMEMBRANE PROTEIN-RELATED"/>
    <property type="match status" value="1"/>
</dbReference>
<evidence type="ECO:0000256" key="1">
    <source>
        <dbReference type="ARBA" id="ARBA00004141"/>
    </source>
</evidence>
<keyword evidence="7" id="KW-0732">Signal</keyword>
<sequence length="475" mass="53554">MSTKELMICYLFFLIDLLLILTVDGSPFQRLPSPSATKNIGSPTLATTEPPKPSSLPEGVYHNPFPLQTPMHDLPEALVGLWQQGISMDLIVYVNQNEYFTDYHLHPSCHVQRLILGQFFDPRVQKLMIPLTNVTPNVTLYAHIFLTRTDSPIHPEQPGFNPKHIVYKRHVLTKHYSTDNPTSSLAFIRSLYRKLVPLITAVSSTTGTIDETNRNTSPPSLISYWQEKVTISLVDDGKDTIPKAALQPATLKYISLETTTSSSTSSEKLTDHAHYPLLAGDGGYRIGFYRPIIFPNDFWLLQQHAYPVDENTTHLPLTIQVEPMALWKFNTLAVFDDVSNPFGGMTITEMDQVKRLFLEMNPTWLCALLHSLLDEQAEQRRCVTLWYETTAHGGCHSAFECDGRSTLGYYWPIRTAGANPYYLGRYPGVEDEQNPTTITTMAIGIFNTTTVVPSGWNHSHIIITTGLIDRNAQDR</sequence>
<keyword evidence="9" id="KW-1185">Reference proteome</keyword>
<comment type="subcellular location">
    <subcellularLocation>
        <location evidence="1">Membrane</location>
        <topology evidence="1">Multi-pass membrane protein</topology>
    </subcellularLocation>
</comment>
<dbReference type="STRING" id="4829.A0A163IX82"/>
<dbReference type="Proteomes" id="UP000078561">
    <property type="component" value="Unassembled WGS sequence"/>
</dbReference>
<dbReference type="GO" id="GO:0016020">
    <property type="term" value="C:membrane"/>
    <property type="evidence" value="ECO:0007669"/>
    <property type="project" value="UniProtKB-SubCell"/>
</dbReference>
<evidence type="ECO:0000256" key="4">
    <source>
        <dbReference type="ARBA" id="ARBA00022989"/>
    </source>
</evidence>
<reference evidence="8" key="1">
    <citation type="submission" date="2016-04" db="EMBL/GenBank/DDBJ databases">
        <authorList>
            <person name="Evans L.H."/>
            <person name="Alamgir A."/>
            <person name="Owens N."/>
            <person name="Weber N.D."/>
            <person name="Virtaneva K."/>
            <person name="Barbian K."/>
            <person name="Babar A."/>
            <person name="Rosenke K."/>
        </authorList>
    </citation>
    <scope>NUCLEOTIDE SEQUENCE [LARGE SCALE GENOMIC DNA]</scope>
    <source>
        <strain evidence="8">CBS 101.48</strain>
    </source>
</reference>
<dbReference type="Pfam" id="PF05602">
    <property type="entry name" value="CLPTM1"/>
    <property type="match status" value="1"/>
</dbReference>
<proteinExistence type="inferred from homology"/>
<gene>
    <name evidence="8" type="primary">ABSGL_01206.1 scaffold 1223</name>
</gene>
<dbReference type="EMBL" id="LT550481">
    <property type="protein sequence ID" value="SAL95865.1"/>
    <property type="molecule type" value="Genomic_DNA"/>
</dbReference>
<protein>
    <recommendedName>
        <fullName evidence="10">Amine oxidase</fullName>
    </recommendedName>
</protein>
<feature type="chain" id="PRO_5007843186" description="Amine oxidase" evidence="7">
    <location>
        <begin position="26"/>
        <end position="475"/>
    </location>
</feature>
<keyword evidence="5" id="KW-0472">Membrane</keyword>
<evidence type="ECO:0000256" key="3">
    <source>
        <dbReference type="ARBA" id="ARBA00022692"/>
    </source>
</evidence>
<evidence type="ECO:0000256" key="7">
    <source>
        <dbReference type="SAM" id="SignalP"/>
    </source>
</evidence>
<dbReference type="AlphaFoldDB" id="A0A163IX82"/>
<dbReference type="OMA" id="MTITEMD"/>
<keyword evidence="3" id="KW-0812">Transmembrane</keyword>
<evidence type="ECO:0008006" key="10">
    <source>
        <dbReference type="Google" id="ProtNLM"/>
    </source>
</evidence>
<evidence type="ECO:0000256" key="6">
    <source>
        <dbReference type="SAM" id="MobiDB-lite"/>
    </source>
</evidence>
<evidence type="ECO:0000256" key="5">
    <source>
        <dbReference type="ARBA" id="ARBA00023136"/>
    </source>
</evidence>
<evidence type="ECO:0000256" key="2">
    <source>
        <dbReference type="ARBA" id="ARBA00009310"/>
    </source>
</evidence>
<keyword evidence="4" id="KW-1133">Transmembrane helix</keyword>